<dbReference type="PANTHER" id="PTHR13475">
    <property type="entry name" value="NEUGRIN"/>
    <property type="match status" value="1"/>
</dbReference>
<dbReference type="Pfam" id="PF06413">
    <property type="entry name" value="Neugrin"/>
    <property type="match status" value="1"/>
</dbReference>
<dbReference type="OrthoDB" id="6415470at2759"/>
<evidence type="ECO:0000313" key="2">
    <source>
        <dbReference type="Proteomes" id="UP001152798"/>
    </source>
</evidence>
<dbReference type="Proteomes" id="UP001152798">
    <property type="component" value="Chromosome 1"/>
</dbReference>
<dbReference type="PANTHER" id="PTHR13475:SF3">
    <property type="entry name" value="NEUGRIN"/>
    <property type="match status" value="1"/>
</dbReference>
<protein>
    <recommendedName>
        <fullName evidence="3">Neurite outgrowth-associated protein</fullName>
    </recommendedName>
</protein>
<keyword evidence="2" id="KW-1185">Reference proteome</keyword>
<reference evidence="1" key="1">
    <citation type="submission" date="2022-01" db="EMBL/GenBank/DDBJ databases">
        <authorList>
            <person name="King R."/>
        </authorList>
    </citation>
    <scope>NUCLEOTIDE SEQUENCE</scope>
</reference>
<dbReference type="EMBL" id="OV725077">
    <property type="protein sequence ID" value="CAH1391105.1"/>
    <property type="molecule type" value="Genomic_DNA"/>
</dbReference>
<dbReference type="InterPro" id="IPR010487">
    <property type="entry name" value="NGRN/Rrg9"/>
</dbReference>
<accession>A0A9P0E6X1</accession>
<organism evidence="1 2">
    <name type="scientific">Nezara viridula</name>
    <name type="common">Southern green stink bug</name>
    <name type="synonym">Cimex viridulus</name>
    <dbReference type="NCBI Taxonomy" id="85310"/>
    <lineage>
        <taxon>Eukaryota</taxon>
        <taxon>Metazoa</taxon>
        <taxon>Ecdysozoa</taxon>
        <taxon>Arthropoda</taxon>
        <taxon>Hexapoda</taxon>
        <taxon>Insecta</taxon>
        <taxon>Pterygota</taxon>
        <taxon>Neoptera</taxon>
        <taxon>Paraneoptera</taxon>
        <taxon>Hemiptera</taxon>
        <taxon>Heteroptera</taxon>
        <taxon>Panheteroptera</taxon>
        <taxon>Pentatomomorpha</taxon>
        <taxon>Pentatomoidea</taxon>
        <taxon>Pentatomidae</taxon>
        <taxon>Pentatominae</taxon>
        <taxon>Nezara</taxon>
    </lineage>
</organism>
<dbReference type="GO" id="GO:0005634">
    <property type="term" value="C:nucleus"/>
    <property type="evidence" value="ECO:0007669"/>
    <property type="project" value="TreeGrafter"/>
</dbReference>
<gene>
    <name evidence="1" type="ORF">NEZAVI_LOCUS2187</name>
</gene>
<dbReference type="AlphaFoldDB" id="A0A9P0E6X1"/>
<evidence type="ECO:0008006" key="3">
    <source>
        <dbReference type="Google" id="ProtNLM"/>
    </source>
</evidence>
<proteinExistence type="predicted"/>
<evidence type="ECO:0000313" key="1">
    <source>
        <dbReference type="EMBL" id="CAH1391105.1"/>
    </source>
</evidence>
<sequence length="364" mass="42037">MVLIKLLHSAVRSYRLRAGNGKFNSGISKRLQIIKEHHPDIENVDVTEDSIDNLESGITIPNERVEKNHRVVEFKKIERKFFKKEVYPSLLTWSEKEQIRYLYNLDPTIWSPEKLSESFPATPEIIKKLIKSQWKPMTSQRILHHDTAVKENWKAVETGRLKLPDFLHTHIKSFISRKKTLDLPVPDKSIQTYNPSPASSEFLDIVKNFKDNSSLSSPQNKNECFVDNNFTPSHKGETYVLNQKNTVLLKHKYYTLHQLKKELSNNIPNGGGIEFKQTSTDNFVESQPKIDSELLRKPLNVLPPAKNMKSIAETTVISKHIDKVPLKIIIPKDKMVKSKTHVYKVNDCYYDSNGDFIYKVPGMI</sequence>
<name>A0A9P0E6X1_NEZVI</name>